<protein>
    <recommendedName>
        <fullName evidence="1">PDZ domain-containing protein</fullName>
    </recommendedName>
</protein>
<dbReference type="PROSITE" id="PS50106">
    <property type="entry name" value="PDZ"/>
    <property type="match status" value="1"/>
</dbReference>
<dbReference type="EMBL" id="CAJHUC010001164">
    <property type="protein sequence ID" value="CAD7700041.1"/>
    <property type="molecule type" value="Genomic_DNA"/>
</dbReference>
<name>A0A8S1IZ24_9CHLO</name>
<dbReference type="Proteomes" id="UP000708148">
    <property type="component" value="Unassembled WGS sequence"/>
</dbReference>
<accession>A0A8S1IZ24</accession>
<reference evidence="2" key="1">
    <citation type="submission" date="2020-12" db="EMBL/GenBank/DDBJ databases">
        <authorList>
            <person name="Iha C."/>
        </authorList>
    </citation>
    <scope>NUCLEOTIDE SEQUENCE</scope>
</reference>
<dbReference type="SUPFAM" id="SSF50156">
    <property type="entry name" value="PDZ domain-like"/>
    <property type="match status" value="1"/>
</dbReference>
<dbReference type="Gene3D" id="2.30.42.10">
    <property type="match status" value="1"/>
</dbReference>
<proteinExistence type="predicted"/>
<evidence type="ECO:0000259" key="1">
    <source>
        <dbReference type="PROSITE" id="PS50106"/>
    </source>
</evidence>
<dbReference type="Pfam" id="PF00595">
    <property type="entry name" value="PDZ"/>
    <property type="match status" value="1"/>
</dbReference>
<dbReference type="PANTHER" id="PTHR47661">
    <property type="entry name" value="PHOSPHOGLUCAN PHOSPHATASE LSF1, CHLOROPLASTIC"/>
    <property type="match status" value="1"/>
</dbReference>
<feature type="domain" description="PDZ" evidence="1">
    <location>
        <begin position="16"/>
        <end position="85"/>
    </location>
</feature>
<dbReference type="InterPro" id="IPR036034">
    <property type="entry name" value="PDZ_sf"/>
</dbReference>
<gene>
    <name evidence="2" type="ORF">OSTQU699_LOCUS5400</name>
</gene>
<dbReference type="AlphaFoldDB" id="A0A8S1IZ24"/>
<sequence>IPLGCARYQVLLSKPLGIVLEEANSSGIYVAEVVEGGNAARSGQISVGDQLISTSGVIYTTSQTYGATEVRGGEKVVQMNTMNETFDSVLAAIGSHPGHVPVRLEFQRCGDDL</sequence>
<feature type="non-terminal residue" evidence="2">
    <location>
        <position position="1"/>
    </location>
</feature>
<organism evidence="2 3">
    <name type="scientific">Ostreobium quekettii</name>
    <dbReference type="NCBI Taxonomy" id="121088"/>
    <lineage>
        <taxon>Eukaryota</taxon>
        <taxon>Viridiplantae</taxon>
        <taxon>Chlorophyta</taxon>
        <taxon>core chlorophytes</taxon>
        <taxon>Ulvophyceae</taxon>
        <taxon>TCBD clade</taxon>
        <taxon>Bryopsidales</taxon>
        <taxon>Ostreobineae</taxon>
        <taxon>Ostreobiaceae</taxon>
        <taxon>Ostreobium</taxon>
    </lineage>
</organism>
<dbReference type="OrthoDB" id="439127at2759"/>
<evidence type="ECO:0000313" key="3">
    <source>
        <dbReference type="Proteomes" id="UP000708148"/>
    </source>
</evidence>
<evidence type="ECO:0000313" key="2">
    <source>
        <dbReference type="EMBL" id="CAD7700041.1"/>
    </source>
</evidence>
<keyword evidence="3" id="KW-1185">Reference proteome</keyword>
<comment type="caution">
    <text evidence="2">The sequence shown here is derived from an EMBL/GenBank/DDBJ whole genome shotgun (WGS) entry which is preliminary data.</text>
</comment>
<dbReference type="InterPro" id="IPR001478">
    <property type="entry name" value="PDZ"/>
</dbReference>